<feature type="region of interest" description="Disordered" evidence="1">
    <location>
        <begin position="97"/>
        <end position="129"/>
    </location>
</feature>
<name>A0A106BR55_THIDE</name>
<dbReference type="RefSeq" id="WP_059752506.1">
    <property type="nucleotide sequence ID" value="NZ_LDUG01000017.1"/>
</dbReference>
<accession>A0A106BR55</accession>
<dbReference type="EMBL" id="LDUG01000017">
    <property type="protein sequence ID" value="KVW97133.1"/>
    <property type="molecule type" value="Genomic_DNA"/>
</dbReference>
<dbReference type="Proteomes" id="UP000064243">
    <property type="component" value="Unassembled WGS sequence"/>
</dbReference>
<dbReference type="AlphaFoldDB" id="A0A106BR55"/>
<evidence type="ECO:0000313" key="3">
    <source>
        <dbReference type="Proteomes" id="UP000064243"/>
    </source>
</evidence>
<protein>
    <submittedName>
        <fullName evidence="2">Uncharacterized protein</fullName>
    </submittedName>
</protein>
<evidence type="ECO:0000313" key="2">
    <source>
        <dbReference type="EMBL" id="KVW97133.1"/>
    </source>
</evidence>
<dbReference type="PATRIC" id="fig|36861.3.peg.410"/>
<evidence type="ECO:0000256" key="1">
    <source>
        <dbReference type="SAM" id="MobiDB-lite"/>
    </source>
</evidence>
<sequence length="165" mass="18862">MDIEIAACAFGQHRRLERAIVSLHVGLARVRLDLFLDSVHVQQGARLLHERHDPITQLRRAEGFRIRHRHQFGRQFDHRVVITRRAQYLGQARAGGARENAFERRTGSELESIGHQPHAQQEQSDAACESTRDSKSRHCASVFLMCARIVGRVDTNFTLARYVST</sequence>
<reference evidence="2 3" key="1">
    <citation type="journal article" date="2015" name="Appl. Environ. Microbiol.">
        <title>Aerobic and Anaerobic Thiosulfate Oxidation by a Cold-Adapted, Subglacial Chemoautotroph.</title>
        <authorList>
            <person name="Harrold Z.R."/>
            <person name="Skidmore M.L."/>
            <person name="Hamilton T.L."/>
            <person name="Desch L."/>
            <person name="Amada K."/>
            <person name="van Gelder W."/>
            <person name="Glover K."/>
            <person name="Roden E.E."/>
            <person name="Boyd E.S."/>
        </authorList>
    </citation>
    <scope>NUCLEOTIDE SEQUENCE [LARGE SCALE GENOMIC DNA]</scope>
    <source>
        <strain evidence="2 3">RG</strain>
    </source>
</reference>
<keyword evidence="3" id="KW-1185">Reference proteome</keyword>
<comment type="caution">
    <text evidence="2">The sequence shown here is derived from an EMBL/GenBank/DDBJ whole genome shotgun (WGS) entry which is preliminary data.</text>
</comment>
<gene>
    <name evidence="2" type="ORF">ABW22_04765</name>
</gene>
<organism evidence="2 3">
    <name type="scientific">Thiobacillus denitrificans</name>
    <dbReference type="NCBI Taxonomy" id="36861"/>
    <lineage>
        <taxon>Bacteria</taxon>
        <taxon>Pseudomonadati</taxon>
        <taxon>Pseudomonadota</taxon>
        <taxon>Betaproteobacteria</taxon>
        <taxon>Nitrosomonadales</taxon>
        <taxon>Thiobacillaceae</taxon>
        <taxon>Thiobacillus</taxon>
    </lineage>
</organism>
<proteinExistence type="predicted"/>